<dbReference type="RefSeq" id="WP_060467819.1">
    <property type="nucleotide sequence ID" value="NZ_AP025514.1"/>
</dbReference>
<reference evidence="1 2" key="1">
    <citation type="submission" date="2015-11" db="EMBL/GenBank/DDBJ databases">
        <title>Draft WGS of Vibrio toranzoniae.</title>
        <authorList>
            <person name="Lasa A."/>
            <person name="Romalde J.L."/>
        </authorList>
    </citation>
    <scope>NUCLEOTIDE SEQUENCE [LARGE SCALE GENOMIC DNA]</scope>
    <source>
        <strain evidence="1 2">Vb 10.8</strain>
    </source>
</reference>
<comment type="caution">
    <text evidence="1">The sequence shown here is derived from an EMBL/GenBank/DDBJ whole genome shotgun (WGS) entry which is preliminary data.</text>
</comment>
<dbReference type="PANTHER" id="PTHR48100">
    <property type="entry name" value="BROAD-SPECIFICITY PHOSPHATASE YOR283W-RELATED"/>
    <property type="match status" value="1"/>
</dbReference>
<keyword evidence="2" id="KW-1185">Reference proteome</keyword>
<dbReference type="AlphaFoldDB" id="A0A109D9B1"/>
<proteinExistence type="predicted"/>
<dbReference type="SUPFAM" id="SSF53254">
    <property type="entry name" value="Phosphoglycerate mutase-like"/>
    <property type="match status" value="1"/>
</dbReference>
<accession>A0A109D9B1</accession>
<dbReference type="GeneID" id="300178556"/>
<sequence>MENGTTKNIYLLRHGKVEGKTALNGVSDVLVNPNLQQQICEALVQHDVSFDGVVTSPLRRCSDLANLYAQRMSVPLSTASGFQEMNFGEVDGVAFDEIKDKWLMLETFWQDPANHQLTGAESLQSFHDRVTQAWAQLFSDPSDNLLLITHGGVIRVLLAHCLDIDWKNPSLYSKLSIENASITHIQVTQFAQSFISVKAIGLPVL</sequence>
<evidence type="ECO:0000313" key="1">
    <source>
        <dbReference type="EMBL" id="KWU01254.1"/>
    </source>
</evidence>
<dbReference type="GO" id="GO:0005737">
    <property type="term" value="C:cytoplasm"/>
    <property type="evidence" value="ECO:0007669"/>
    <property type="project" value="TreeGrafter"/>
</dbReference>
<organism evidence="1 2">
    <name type="scientific">Vibrio toranzoniae</name>
    <dbReference type="NCBI Taxonomy" id="1194427"/>
    <lineage>
        <taxon>Bacteria</taxon>
        <taxon>Pseudomonadati</taxon>
        <taxon>Pseudomonadota</taxon>
        <taxon>Gammaproteobacteria</taxon>
        <taxon>Vibrionales</taxon>
        <taxon>Vibrionaceae</taxon>
        <taxon>Vibrio</taxon>
    </lineage>
</organism>
<dbReference type="PANTHER" id="PTHR48100:SF1">
    <property type="entry name" value="HISTIDINE PHOSPHATASE FAMILY PROTEIN-RELATED"/>
    <property type="match status" value="1"/>
</dbReference>
<dbReference type="InterPro" id="IPR050275">
    <property type="entry name" value="PGM_Phosphatase"/>
</dbReference>
<dbReference type="InterPro" id="IPR029033">
    <property type="entry name" value="His_PPase_superfam"/>
</dbReference>
<dbReference type="Gene3D" id="3.40.50.1240">
    <property type="entry name" value="Phosphoglycerate mutase-like"/>
    <property type="match status" value="1"/>
</dbReference>
<protein>
    <submittedName>
        <fullName evidence="1">Alpha-ribazole phosphatase</fullName>
    </submittedName>
</protein>
<dbReference type="GO" id="GO:0016791">
    <property type="term" value="F:phosphatase activity"/>
    <property type="evidence" value="ECO:0007669"/>
    <property type="project" value="TreeGrafter"/>
</dbReference>
<dbReference type="InterPro" id="IPR013078">
    <property type="entry name" value="His_Pase_superF_clade-1"/>
</dbReference>
<name>A0A109D9B1_9VIBR</name>
<dbReference type="EMBL" id="LMXU01000014">
    <property type="protein sequence ID" value="KWU01254.1"/>
    <property type="molecule type" value="Genomic_DNA"/>
</dbReference>
<dbReference type="SMART" id="SM00855">
    <property type="entry name" value="PGAM"/>
    <property type="match status" value="1"/>
</dbReference>
<dbReference type="Pfam" id="PF00300">
    <property type="entry name" value="His_Phos_1"/>
    <property type="match status" value="1"/>
</dbReference>
<dbReference type="CDD" id="cd07067">
    <property type="entry name" value="HP_PGM_like"/>
    <property type="match status" value="1"/>
</dbReference>
<dbReference type="OrthoDB" id="9783269at2"/>
<evidence type="ECO:0000313" key="2">
    <source>
        <dbReference type="Proteomes" id="UP000057389"/>
    </source>
</evidence>
<gene>
    <name evidence="1" type="ORF">APQ14_06020</name>
</gene>
<dbReference type="Proteomes" id="UP000057389">
    <property type="component" value="Unassembled WGS sequence"/>
</dbReference>